<accession>A0A9W8YEX4</accession>
<feature type="region of interest" description="Disordered" evidence="1">
    <location>
        <begin position="130"/>
        <end position="151"/>
    </location>
</feature>
<evidence type="ECO:0000256" key="1">
    <source>
        <dbReference type="SAM" id="MobiDB-lite"/>
    </source>
</evidence>
<evidence type="ECO:0000313" key="3">
    <source>
        <dbReference type="Proteomes" id="UP001140560"/>
    </source>
</evidence>
<organism evidence="2 3">
    <name type="scientific">Neocucurbitaria cava</name>
    <dbReference type="NCBI Taxonomy" id="798079"/>
    <lineage>
        <taxon>Eukaryota</taxon>
        <taxon>Fungi</taxon>
        <taxon>Dikarya</taxon>
        <taxon>Ascomycota</taxon>
        <taxon>Pezizomycotina</taxon>
        <taxon>Dothideomycetes</taxon>
        <taxon>Pleosporomycetidae</taxon>
        <taxon>Pleosporales</taxon>
        <taxon>Pleosporineae</taxon>
        <taxon>Cucurbitariaceae</taxon>
        <taxon>Neocucurbitaria</taxon>
    </lineage>
</organism>
<evidence type="ECO:0000313" key="2">
    <source>
        <dbReference type="EMBL" id="KAJ4375960.1"/>
    </source>
</evidence>
<proteinExistence type="predicted"/>
<comment type="caution">
    <text evidence="2">The sequence shown here is derived from an EMBL/GenBank/DDBJ whole genome shotgun (WGS) entry which is preliminary data.</text>
</comment>
<sequence>MIVNRDDLKRFISGSPSGGDMTFDCFREAKRTLMGRITIEHDNNMMGNKQPPNRALRTLCGDKVADRFRGPLVAHCYKYRMGDEGKGWDLEDWGLGFRPLIPVDLGMASLPPILSFLKWRATSTDEYELEVEKKGAKEGGGGKGEEDENAI</sequence>
<name>A0A9W8YEX4_9PLEO</name>
<dbReference type="AlphaFoldDB" id="A0A9W8YEX4"/>
<keyword evidence="3" id="KW-1185">Reference proteome</keyword>
<reference evidence="2" key="1">
    <citation type="submission" date="2022-10" db="EMBL/GenBank/DDBJ databases">
        <title>Tapping the CABI collections for fungal endophytes: first genome assemblies for Collariella, Neodidymelliopsis, Ascochyta clinopodiicola, Didymella pomorum, Didymosphaeria variabile, Neocosmospora piperis and Neocucurbitaria cava.</title>
        <authorList>
            <person name="Hill R."/>
        </authorList>
    </citation>
    <scope>NUCLEOTIDE SEQUENCE</scope>
    <source>
        <strain evidence="2">IMI 356814</strain>
    </source>
</reference>
<dbReference type="Proteomes" id="UP001140560">
    <property type="component" value="Unassembled WGS sequence"/>
</dbReference>
<gene>
    <name evidence="2" type="ORF">N0V83_001240</name>
</gene>
<protein>
    <submittedName>
        <fullName evidence="2">Uncharacterized protein</fullName>
    </submittedName>
</protein>
<dbReference type="EMBL" id="JAPEUY010000002">
    <property type="protein sequence ID" value="KAJ4375960.1"/>
    <property type="molecule type" value="Genomic_DNA"/>
</dbReference>